<dbReference type="InterPro" id="IPR058669">
    <property type="entry name" value="TPR_IPO7/11-like"/>
</dbReference>
<dbReference type="InterPro" id="IPR001494">
    <property type="entry name" value="Importin-beta_N"/>
</dbReference>
<name>A0A4E0RBY1_FASHE</name>
<feature type="domain" description="Importin N-terminal" evidence="9">
    <location>
        <begin position="22"/>
        <end position="102"/>
    </location>
</feature>
<keyword evidence="11" id="KW-1185">Reference proteome</keyword>
<dbReference type="GO" id="GO:0005635">
    <property type="term" value="C:nuclear envelope"/>
    <property type="evidence" value="ECO:0007669"/>
    <property type="project" value="TreeGrafter"/>
</dbReference>
<evidence type="ECO:0000256" key="3">
    <source>
        <dbReference type="ARBA" id="ARBA00007991"/>
    </source>
</evidence>
<dbReference type="PANTHER" id="PTHR10997:SF18">
    <property type="entry name" value="D-IMPORTIN 7_RANBP7"/>
    <property type="match status" value="1"/>
</dbReference>
<evidence type="ECO:0000256" key="5">
    <source>
        <dbReference type="ARBA" id="ARBA00022490"/>
    </source>
</evidence>
<dbReference type="InterPro" id="IPR016024">
    <property type="entry name" value="ARM-type_fold"/>
</dbReference>
<dbReference type="AlphaFoldDB" id="A0A4E0RBY1"/>
<dbReference type="Proteomes" id="UP000230066">
    <property type="component" value="Unassembled WGS sequence"/>
</dbReference>
<keyword evidence="6" id="KW-0653">Protein transport</keyword>
<evidence type="ECO:0000256" key="7">
    <source>
        <dbReference type="ARBA" id="ARBA00023242"/>
    </source>
</evidence>
<evidence type="ECO:0000256" key="1">
    <source>
        <dbReference type="ARBA" id="ARBA00004123"/>
    </source>
</evidence>
<dbReference type="InterPro" id="IPR011989">
    <property type="entry name" value="ARM-like"/>
</dbReference>
<evidence type="ECO:0000256" key="4">
    <source>
        <dbReference type="ARBA" id="ARBA00022448"/>
    </source>
</evidence>
<evidence type="ECO:0000259" key="9">
    <source>
        <dbReference type="PROSITE" id="PS50166"/>
    </source>
</evidence>
<keyword evidence="4" id="KW-0813">Transport</keyword>
<evidence type="ECO:0000256" key="6">
    <source>
        <dbReference type="ARBA" id="ARBA00022927"/>
    </source>
</evidence>
<dbReference type="GO" id="GO:0006606">
    <property type="term" value="P:protein import into nucleus"/>
    <property type="evidence" value="ECO:0007669"/>
    <property type="project" value="TreeGrafter"/>
</dbReference>
<dbReference type="Pfam" id="PF25758">
    <property type="entry name" value="TPR_IPO11"/>
    <property type="match status" value="1"/>
</dbReference>
<dbReference type="EMBL" id="JXXN02001951">
    <property type="protein sequence ID" value="THD23781.1"/>
    <property type="molecule type" value="Genomic_DNA"/>
</dbReference>
<evidence type="ECO:0000313" key="10">
    <source>
        <dbReference type="EMBL" id="THD23781.1"/>
    </source>
</evidence>
<sequence length="823" mass="93092">MDAGRVIEALRGTLVSDKQAESTKTLDEMHKIIGFTPTLLNIVLEVGLEVSVRQAAALYLKNNVSTWWKDPNKNKPLDPLFFNIHEQDRQAVRNAIVGAVVAAPLPLQAQLKIALSKIISCDYPSRFAEFPGQLKHFLSSADHNQWHGALVCLYAFVKVYEHERNDESKNTAVPMREFLPILQAALSNLINDKSEESRILQVLILKIFYAYTYCHFPLDVMSKENQLEPFLLNHVIPTLHAAEGYRRARAYWLVGKLADATFTDQNVFAQLVEEIRKSIFSDPELPVRALAALCLKDLLHTQEEAKKILVPHLRELILQILELLRQTEFDDLNQVIERLMTSFEKELVPIAVELTQNMCATFMRLIQSVENGASEETNERGDEDLDDYRAVVATSVLDNIEAMLRIAEEHGDLVAQLEPIVALQIKTIFDRELSIFYEEALSLLFSLTTTKISPLMWQLFDQLYIVFQKDSSDCFSEMMPCLHNYMTVDRSAFIADPKHVEVIAAVCSQVLQSDEDETAQMYAAKLLEVLLIDYRGQINQYAPKFIELALTRLTKPIVASELRVMCLQVVVAGILYCPSDVLAMMTEHQWPGTATPILAEFLKVWISDADVFLGLHDRRVYVLGLCLLLSLPAAQRPSVVEAFGKDYIPTLLVLFNGLKRAYAAKAQNQAESDDEEEEESDEEDIEEKALGSDEDEVDEEGASYLEMLEGESDGSVDDDDDEIDEETTLEAFDTEMDKSDCDMDEYVTFYRVMTELESGDPNWYNQLIGHLTEPQQKELKEVVNTALKCMQQKESKMIEQAGGYSFTPTIPSSFNFGANPGNQ</sequence>
<feature type="compositionally biased region" description="Acidic residues" evidence="8">
    <location>
        <begin position="671"/>
        <end position="700"/>
    </location>
</feature>
<dbReference type="PROSITE" id="PS50166">
    <property type="entry name" value="IMPORTIN_B_NT"/>
    <property type="match status" value="1"/>
</dbReference>
<dbReference type="Gene3D" id="1.25.10.10">
    <property type="entry name" value="Leucine-rich Repeat Variant"/>
    <property type="match status" value="2"/>
</dbReference>
<protein>
    <submittedName>
        <fullName evidence="10">Ran-binding protein 7</fullName>
    </submittedName>
</protein>
<dbReference type="Pfam" id="PF03810">
    <property type="entry name" value="IBN_N"/>
    <property type="match status" value="1"/>
</dbReference>
<keyword evidence="5" id="KW-0963">Cytoplasm</keyword>
<evidence type="ECO:0000256" key="2">
    <source>
        <dbReference type="ARBA" id="ARBA00004496"/>
    </source>
</evidence>
<proteinExistence type="inferred from homology"/>
<reference evidence="10" key="1">
    <citation type="submission" date="2019-03" db="EMBL/GenBank/DDBJ databases">
        <title>Improved annotation for the trematode Fasciola hepatica.</title>
        <authorList>
            <person name="Choi Y.-J."/>
            <person name="Martin J."/>
            <person name="Mitreva M."/>
        </authorList>
    </citation>
    <scope>NUCLEOTIDE SEQUENCE [LARGE SCALE GENOMIC DNA]</scope>
</reference>
<accession>A0A4E0RBY1</accession>
<comment type="subcellular location">
    <subcellularLocation>
        <location evidence="2">Cytoplasm</location>
    </subcellularLocation>
    <subcellularLocation>
        <location evidence="1">Nucleus</location>
    </subcellularLocation>
</comment>
<evidence type="ECO:0000256" key="8">
    <source>
        <dbReference type="SAM" id="MobiDB-lite"/>
    </source>
</evidence>
<comment type="similarity">
    <text evidence="3">Belongs to the importin beta family.</text>
</comment>
<dbReference type="PANTHER" id="PTHR10997">
    <property type="entry name" value="IMPORTIN-7, 8, 11"/>
    <property type="match status" value="1"/>
</dbReference>
<dbReference type="SMART" id="SM00913">
    <property type="entry name" value="IBN_N"/>
    <property type="match status" value="1"/>
</dbReference>
<dbReference type="GO" id="GO:0005829">
    <property type="term" value="C:cytosol"/>
    <property type="evidence" value="ECO:0007669"/>
    <property type="project" value="TreeGrafter"/>
</dbReference>
<dbReference type="GO" id="GO:0031267">
    <property type="term" value="F:small GTPase binding"/>
    <property type="evidence" value="ECO:0007669"/>
    <property type="project" value="InterPro"/>
</dbReference>
<comment type="caution">
    <text evidence="10">The sequence shown here is derived from an EMBL/GenBank/DDBJ whole genome shotgun (WGS) entry which is preliminary data.</text>
</comment>
<keyword evidence="7" id="KW-0539">Nucleus</keyword>
<dbReference type="SUPFAM" id="SSF48371">
    <property type="entry name" value="ARM repeat"/>
    <property type="match status" value="1"/>
</dbReference>
<organism evidence="10 11">
    <name type="scientific">Fasciola hepatica</name>
    <name type="common">Liver fluke</name>
    <dbReference type="NCBI Taxonomy" id="6192"/>
    <lineage>
        <taxon>Eukaryota</taxon>
        <taxon>Metazoa</taxon>
        <taxon>Spiralia</taxon>
        <taxon>Lophotrochozoa</taxon>
        <taxon>Platyhelminthes</taxon>
        <taxon>Trematoda</taxon>
        <taxon>Digenea</taxon>
        <taxon>Plagiorchiida</taxon>
        <taxon>Echinostomata</taxon>
        <taxon>Echinostomatoidea</taxon>
        <taxon>Fasciolidae</taxon>
        <taxon>Fasciola</taxon>
    </lineage>
</organism>
<evidence type="ECO:0000313" key="11">
    <source>
        <dbReference type="Proteomes" id="UP000230066"/>
    </source>
</evidence>
<feature type="region of interest" description="Disordered" evidence="8">
    <location>
        <begin position="666"/>
        <end position="700"/>
    </location>
</feature>
<gene>
    <name evidence="10" type="ORF">D915_005582</name>
</gene>